<evidence type="ECO:0000256" key="3">
    <source>
        <dbReference type="ARBA" id="ARBA00012362"/>
    </source>
</evidence>
<dbReference type="Gene3D" id="3.20.20.70">
    <property type="entry name" value="Aldolase class I"/>
    <property type="match status" value="1"/>
</dbReference>
<sequence>MTTVFDQIIAGVVEDVAAREAVVPFKEMKARSRDVEPARDAIAALTRPGCGVIAELKRANPVRGPIALIESPAELACAFEAGGARLIGCQTERRRFHGSLEDIRAVRSAVTVPVMCRDFILDPYQIHEARYYGVDMVPLLVSALDQPRLESLLDRVQSLGMTAMVEVRTPQEASRAIHAGARVIGVNARDLRTLTINREAFAEIAPGLPRGTIRVALSGVRTTRDLMSYAGSGADAVVIGEELVTAEDPAGMCRKLVAAGQHPACPSAWWP</sequence>
<name>A0ABS0VWQ4_9CORY</name>
<dbReference type="GO" id="GO:0004425">
    <property type="term" value="F:indole-3-glycerol-phosphate synthase activity"/>
    <property type="evidence" value="ECO:0007669"/>
    <property type="project" value="UniProtKB-EC"/>
</dbReference>
<dbReference type="RefSeq" id="WP_198736217.1">
    <property type="nucleotide sequence ID" value="NZ_JAEIOT010000007.1"/>
</dbReference>
<comment type="pathway">
    <text evidence="2">Amino-acid biosynthesis; L-tryptophan biosynthesis; L-tryptophan from chorismate: step 4/5.</text>
</comment>
<gene>
    <name evidence="10" type="primary">trpC</name>
    <name evidence="10" type="ORF">JDV76_07455</name>
</gene>
<protein>
    <recommendedName>
        <fullName evidence="3">indole-3-glycerol-phosphate synthase</fullName>
        <ecNumber evidence="3">4.1.1.48</ecNumber>
    </recommendedName>
</protein>
<proteinExistence type="predicted"/>
<feature type="domain" description="Indole-3-glycerol phosphate synthase" evidence="9">
    <location>
        <begin position="6"/>
        <end position="255"/>
    </location>
</feature>
<evidence type="ECO:0000259" key="9">
    <source>
        <dbReference type="Pfam" id="PF00218"/>
    </source>
</evidence>
<evidence type="ECO:0000256" key="8">
    <source>
        <dbReference type="ARBA" id="ARBA00023239"/>
    </source>
</evidence>
<dbReference type="InterPro" id="IPR045186">
    <property type="entry name" value="Indole-3-glycerol_P_synth"/>
</dbReference>
<evidence type="ECO:0000256" key="6">
    <source>
        <dbReference type="ARBA" id="ARBA00022822"/>
    </source>
</evidence>
<dbReference type="InterPro" id="IPR013785">
    <property type="entry name" value="Aldolase_TIM"/>
</dbReference>
<keyword evidence="8 10" id="KW-0456">Lyase</keyword>
<keyword evidence="5" id="KW-0210">Decarboxylase</keyword>
<evidence type="ECO:0000313" key="10">
    <source>
        <dbReference type="EMBL" id="MBI9000801.1"/>
    </source>
</evidence>
<comment type="caution">
    <text evidence="10">The sequence shown here is derived from an EMBL/GenBank/DDBJ whole genome shotgun (WGS) entry which is preliminary data.</text>
</comment>
<organism evidence="10 11">
    <name type="scientific">Corynebacterium marambiense</name>
    <dbReference type="NCBI Taxonomy" id="2765364"/>
    <lineage>
        <taxon>Bacteria</taxon>
        <taxon>Bacillati</taxon>
        <taxon>Actinomycetota</taxon>
        <taxon>Actinomycetes</taxon>
        <taxon>Mycobacteriales</taxon>
        <taxon>Corynebacteriaceae</taxon>
        <taxon>Corynebacterium</taxon>
    </lineage>
</organism>
<dbReference type="Pfam" id="PF00218">
    <property type="entry name" value="IGPS"/>
    <property type="match status" value="1"/>
</dbReference>
<dbReference type="SUPFAM" id="SSF51366">
    <property type="entry name" value="Ribulose-phoshate binding barrel"/>
    <property type="match status" value="1"/>
</dbReference>
<dbReference type="CDD" id="cd00331">
    <property type="entry name" value="IGPS"/>
    <property type="match status" value="1"/>
</dbReference>
<evidence type="ECO:0000256" key="4">
    <source>
        <dbReference type="ARBA" id="ARBA00022605"/>
    </source>
</evidence>
<dbReference type="PANTHER" id="PTHR22854:SF2">
    <property type="entry name" value="INDOLE-3-GLYCEROL-PHOSPHATE SYNTHASE"/>
    <property type="match status" value="1"/>
</dbReference>
<dbReference type="InterPro" id="IPR013798">
    <property type="entry name" value="Indole-3-glycerol_P_synth_dom"/>
</dbReference>
<dbReference type="Proteomes" id="UP000625574">
    <property type="component" value="Unassembled WGS sequence"/>
</dbReference>
<evidence type="ECO:0000256" key="1">
    <source>
        <dbReference type="ARBA" id="ARBA00001633"/>
    </source>
</evidence>
<dbReference type="InterPro" id="IPR011060">
    <property type="entry name" value="RibuloseP-bd_barrel"/>
</dbReference>
<evidence type="ECO:0000256" key="2">
    <source>
        <dbReference type="ARBA" id="ARBA00004696"/>
    </source>
</evidence>
<accession>A0ABS0VWQ4</accession>
<dbReference type="PANTHER" id="PTHR22854">
    <property type="entry name" value="TRYPTOPHAN BIOSYNTHESIS PROTEIN"/>
    <property type="match status" value="1"/>
</dbReference>
<reference evidence="10 11" key="1">
    <citation type="submission" date="2020-12" db="EMBL/GenBank/DDBJ databases">
        <title>Genome public.</title>
        <authorList>
            <person name="Sun Q."/>
        </authorList>
    </citation>
    <scope>NUCLEOTIDE SEQUENCE [LARGE SCALE GENOMIC DNA]</scope>
    <source>
        <strain evidence="10 11">CCM 8864</strain>
    </source>
</reference>
<dbReference type="NCBIfam" id="NF001369">
    <property type="entry name" value="PRK00278.1-1"/>
    <property type="match status" value="1"/>
</dbReference>
<comment type="catalytic activity">
    <reaction evidence="1">
        <text>1-(2-carboxyphenylamino)-1-deoxy-D-ribulose 5-phosphate + H(+) = (1S,2R)-1-C-(indol-3-yl)glycerol 3-phosphate + CO2 + H2O</text>
        <dbReference type="Rhea" id="RHEA:23476"/>
        <dbReference type="ChEBI" id="CHEBI:15377"/>
        <dbReference type="ChEBI" id="CHEBI:15378"/>
        <dbReference type="ChEBI" id="CHEBI:16526"/>
        <dbReference type="ChEBI" id="CHEBI:58613"/>
        <dbReference type="ChEBI" id="CHEBI:58866"/>
        <dbReference type="EC" id="4.1.1.48"/>
    </reaction>
</comment>
<evidence type="ECO:0000256" key="7">
    <source>
        <dbReference type="ARBA" id="ARBA00023141"/>
    </source>
</evidence>
<keyword evidence="11" id="KW-1185">Reference proteome</keyword>
<keyword evidence="6" id="KW-0822">Tryptophan biosynthesis</keyword>
<keyword evidence="7" id="KW-0057">Aromatic amino acid biosynthesis</keyword>
<dbReference type="EC" id="4.1.1.48" evidence="3"/>
<evidence type="ECO:0000313" key="11">
    <source>
        <dbReference type="Proteomes" id="UP000625574"/>
    </source>
</evidence>
<evidence type="ECO:0000256" key="5">
    <source>
        <dbReference type="ARBA" id="ARBA00022793"/>
    </source>
</evidence>
<dbReference type="EMBL" id="JAEIOT010000007">
    <property type="protein sequence ID" value="MBI9000801.1"/>
    <property type="molecule type" value="Genomic_DNA"/>
</dbReference>
<keyword evidence="4" id="KW-0028">Amino-acid biosynthesis</keyword>